<accession>A0ACC1NQ02</accession>
<evidence type="ECO:0000313" key="1">
    <source>
        <dbReference type="EMBL" id="KAJ2980995.1"/>
    </source>
</evidence>
<comment type="caution">
    <text evidence="1">The sequence shown here is derived from an EMBL/GenBank/DDBJ whole genome shotgun (WGS) entry which is preliminary data.</text>
</comment>
<dbReference type="EMBL" id="JANJQO010000159">
    <property type="protein sequence ID" value="KAJ2980995.1"/>
    <property type="molecule type" value="Genomic_DNA"/>
</dbReference>
<protein>
    <submittedName>
        <fullName evidence="1">Uncharacterized protein</fullName>
    </submittedName>
</protein>
<evidence type="ECO:0000313" key="2">
    <source>
        <dbReference type="Proteomes" id="UP001143910"/>
    </source>
</evidence>
<keyword evidence="2" id="KW-1185">Reference proteome</keyword>
<proteinExistence type="predicted"/>
<dbReference type="Proteomes" id="UP001143910">
    <property type="component" value="Unassembled WGS sequence"/>
</dbReference>
<organism evidence="1 2">
    <name type="scientific">Zarea fungicola</name>
    <dbReference type="NCBI Taxonomy" id="93591"/>
    <lineage>
        <taxon>Eukaryota</taxon>
        <taxon>Fungi</taxon>
        <taxon>Dikarya</taxon>
        <taxon>Ascomycota</taxon>
        <taxon>Pezizomycotina</taxon>
        <taxon>Sordariomycetes</taxon>
        <taxon>Hypocreomycetidae</taxon>
        <taxon>Hypocreales</taxon>
        <taxon>Cordycipitaceae</taxon>
        <taxon>Zarea</taxon>
    </lineage>
</organism>
<gene>
    <name evidence="1" type="ORF">NQ176_g2308</name>
</gene>
<name>A0ACC1NQ02_9HYPO</name>
<reference evidence="1" key="1">
    <citation type="submission" date="2022-08" db="EMBL/GenBank/DDBJ databases">
        <title>Genome Sequence of Lecanicillium fungicola.</title>
        <authorList>
            <person name="Buettner E."/>
        </authorList>
    </citation>
    <scope>NUCLEOTIDE SEQUENCE</scope>
    <source>
        <strain evidence="1">Babe33</strain>
    </source>
</reference>
<sequence>MHSAILLLAVTYLTKPQLAFSQQIPLSQKQVEEFAISDDACPLAEKVVTKDGLISSADILTSPVFRLTQIDRLGQVVRIPTVSIEAEDDPWSSFFDPFLDLHRAFERLFPLMYHSSSKLEKVNRLGLVYTLQGTNTTLKPILLTAHQDVVPAGDIHEWIYPPFSGHFDGQWLWGRGSVDCKNVVIGLLSAIELLLAQSWTPTRTIVVAFGYDEESGGLKGAARISRHLEKRYGANSFEYLLDEGGMGLKTLGDTVYALPAIGEKGMMSVNLALSSSGGHSSVPPPHTSIGIMAEMIYHLERRKLFTPRLDRSHPSRQLLQCQAQHSPSFVEPWLWSALQSDDFEATAERLAQSRGDAVRFTYQTSQATDIIHGGIKVNTLPENVEATINYRVAIHEDLHDIKTRVIGIVAPIANKYNLTLSAFGKEIESNHPRTSLLNVTVFGASIEPAPISLSNTLTSPVWARFSGIVRTVFESAPSLRGKQVVAAGDLMTANTDTRYYWNLTRNIYRFSPRRENHALNLHGANERIDIDVHLESMALYYGKNVF</sequence>